<keyword evidence="2" id="KW-1185">Reference proteome</keyword>
<dbReference type="Proteomes" id="UP000187406">
    <property type="component" value="Unassembled WGS sequence"/>
</dbReference>
<evidence type="ECO:0000313" key="1">
    <source>
        <dbReference type="EMBL" id="GAV71754.1"/>
    </source>
</evidence>
<comment type="caution">
    <text evidence="1">The sequence shown here is derived from an EMBL/GenBank/DDBJ whole genome shotgun (WGS) entry which is preliminary data.</text>
</comment>
<sequence>PADCPRNPADWIVTEL</sequence>
<accession>A0A1Q3BUV1</accession>
<gene>
    <name evidence="1" type="ORF">CFOL_v3_15244</name>
</gene>
<name>A0A1Q3BUV1_CEPFO</name>
<proteinExistence type="predicted"/>
<protein>
    <submittedName>
        <fullName evidence="1">Uncharacterized protein</fullName>
    </submittedName>
</protein>
<reference evidence="2" key="1">
    <citation type="submission" date="2016-04" db="EMBL/GenBank/DDBJ databases">
        <title>Cephalotus genome sequencing.</title>
        <authorList>
            <person name="Fukushima K."/>
            <person name="Hasebe M."/>
            <person name="Fang X."/>
        </authorList>
    </citation>
    <scope>NUCLEOTIDE SEQUENCE [LARGE SCALE GENOMIC DNA]</scope>
    <source>
        <strain evidence="2">cv. St1</strain>
    </source>
</reference>
<organism evidence="1 2">
    <name type="scientific">Cephalotus follicularis</name>
    <name type="common">Albany pitcher plant</name>
    <dbReference type="NCBI Taxonomy" id="3775"/>
    <lineage>
        <taxon>Eukaryota</taxon>
        <taxon>Viridiplantae</taxon>
        <taxon>Streptophyta</taxon>
        <taxon>Embryophyta</taxon>
        <taxon>Tracheophyta</taxon>
        <taxon>Spermatophyta</taxon>
        <taxon>Magnoliopsida</taxon>
        <taxon>eudicotyledons</taxon>
        <taxon>Gunneridae</taxon>
        <taxon>Pentapetalae</taxon>
        <taxon>rosids</taxon>
        <taxon>fabids</taxon>
        <taxon>Oxalidales</taxon>
        <taxon>Cephalotaceae</taxon>
        <taxon>Cephalotus</taxon>
    </lineage>
</organism>
<dbReference type="AlphaFoldDB" id="A0A1Q3BUV1"/>
<evidence type="ECO:0000313" key="2">
    <source>
        <dbReference type="Proteomes" id="UP000187406"/>
    </source>
</evidence>
<feature type="non-terminal residue" evidence="1">
    <location>
        <position position="1"/>
    </location>
</feature>
<dbReference type="EMBL" id="BDDD01000938">
    <property type="protein sequence ID" value="GAV71754.1"/>
    <property type="molecule type" value="Genomic_DNA"/>
</dbReference>